<evidence type="ECO:0000313" key="1">
    <source>
        <dbReference type="EMBL" id="MBX49213.1"/>
    </source>
</evidence>
<name>A0A2P2P3J0_RHIMU</name>
<accession>A0A2P2P3J0</accession>
<reference evidence="1" key="1">
    <citation type="submission" date="2018-02" db="EMBL/GenBank/DDBJ databases">
        <title>Rhizophora mucronata_Transcriptome.</title>
        <authorList>
            <person name="Meera S.P."/>
            <person name="Sreeshan A."/>
            <person name="Augustine A."/>
        </authorList>
    </citation>
    <scope>NUCLEOTIDE SEQUENCE</scope>
    <source>
        <tissue evidence="1">Leaf</tissue>
    </source>
</reference>
<dbReference type="EMBL" id="GGEC01068729">
    <property type="protein sequence ID" value="MBX49213.1"/>
    <property type="molecule type" value="Transcribed_RNA"/>
</dbReference>
<sequence>MELSISQRTGITSINWHIHTSSHCVHKSQFSYFNSINNHLRNVYLSNLATL</sequence>
<proteinExistence type="predicted"/>
<protein>
    <submittedName>
        <fullName evidence="1">Uncharacterized protein</fullName>
    </submittedName>
</protein>
<dbReference type="AlphaFoldDB" id="A0A2P2P3J0"/>
<organism evidence="1">
    <name type="scientific">Rhizophora mucronata</name>
    <name type="common">Asiatic mangrove</name>
    <dbReference type="NCBI Taxonomy" id="61149"/>
    <lineage>
        <taxon>Eukaryota</taxon>
        <taxon>Viridiplantae</taxon>
        <taxon>Streptophyta</taxon>
        <taxon>Embryophyta</taxon>
        <taxon>Tracheophyta</taxon>
        <taxon>Spermatophyta</taxon>
        <taxon>Magnoliopsida</taxon>
        <taxon>eudicotyledons</taxon>
        <taxon>Gunneridae</taxon>
        <taxon>Pentapetalae</taxon>
        <taxon>rosids</taxon>
        <taxon>fabids</taxon>
        <taxon>Malpighiales</taxon>
        <taxon>Rhizophoraceae</taxon>
        <taxon>Rhizophora</taxon>
    </lineage>
</organism>